<dbReference type="InParanoid" id="S8DXT6"/>
<evidence type="ECO:0000256" key="5">
    <source>
        <dbReference type="ARBA" id="ARBA00022989"/>
    </source>
</evidence>
<dbReference type="NCBIfam" id="TIGR00879">
    <property type="entry name" value="SP"/>
    <property type="match status" value="1"/>
</dbReference>
<feature type="transmembrane region" description="Helical" evidence="9">
    <location>
        <begin position="287"/>
        <end position="312"/>
    </location>
</feature>
<feature type="transmembrane region" description="Helical" evidence="9">
    <location>
        <begin position="324"/>
        <end position="345"/>
    </location>
</feature>
<dbReference type="SUPFAM" id="SSF103473">
    <property type="entry name" value="MFS general substrate transporter"/>
    <property type="match status" value="1"/>
</dbReference>
<dbReference type="PANTHER" id="PTHR48022">
    <property type="entry name" value="PLASTIDIC GLUCOSE TRANSPORTER 4"/>
    <property type="match status" value="1"/>
</dbReference>
<evidence type="ECO:0000256" key="6">
    <source>
        <dbReference type="ARBA" id="ARBA00023136"/>
    </source>
</evidence>
<dbReference type="Gene3D" id="1.20.1250.20">
    <property type="entry name" value="MFS general substrate transporter like domains"/>
    <property type="match status" value="1"/>
</dbReference>
<proteinExistence type="inferred from homology"/>
<reference evidence="11 12" key="1">
    <citation type="journal article" date="2012" name="Science">
        <title>The Paleozoic origin of enzymatic lignin decomposition reconstructed from 31 fungal genomes.</title>
        <authorList>
            <person name="Floudas D."/>
            <person name="Binder M."/>
            <person name="Riley R."/>
            <person name="Barry K."/>
            <person name="Blanchette R.A."/>
            <person name="Henrissat B."/>
            <person name="Martinez A.T."/>
            <person name="Otillar R."/>
            <person name="Spatafora J.W."/>
            <person name="Yadav J.S."/>
            <person name="Aerts A."/>
            <person name="Benoit I."/>
            <person name="Boyd A."/>
            <person name="Carlson A."/>
            <person name="Copeland A."/>
            <person name="Coutinho P.M."/>
            <person name="de Vries R.P."/>
            <person name="Ferreira P."/>
            <person name="Findley K."/>
            <person name="Foster B."/>
            <person name="Gaskell J."/>
            <person name="Glotzer D."/>
            <person name="Gorecki P."/>
            <person name="Heitman J."/>
            <person name="Hesse C."/>
            <person name="Hori C."/>
            <person name="Igarashi K."/>
            <person name="Jurgens J.A."/>
            <person name="Kallen N."/>
            <person name="Kersten P."/>
            <person name="Kohler A."/>
            <person name="Kuees U."/>
            <person name="Kumar T.K.A."/>
            <person name="Kuo A."/>
            <person name="LaButti K."/>
            <person name="Larrondo L.F."/>
            <person name="Lindquist E."/>
            <person name="Ling A."/>
            <person name="Lombard V."/>
            <person name="Lucas S."/>
            <person name="Lundell T."/>
            <person name="Martin R."/>
            <person name="McLaughlin D.J."/>
            <person name="Morgenstern I."/>
            <person name="Morin E."/>
            <person name="Murat C."/>
            <person name="Nagy L.G."/>
            <person name="Nolan M."/>
            <person name="Ohm R.A."/>
            <person name="Patyshakuliyeva A."/>
            <person name="Rokas A."/>
            <person name="Ruiz-Duenas F.J."/>
            <person name="Sabat G."/>
            <person name="Salamov A."/>
            <person name="Samejima M."/>
            <person name="Schmutz J."/>
            <person name="Slot J.C."/>
            <person name="St John F."/>
            <person name="Stenlid J."/>
            <person name="Sun H."/>
            <person name="Sun S."/>
            <person name="Syed K."/>
            <person name="Tsang A."/>
            <person name="Wiebenga A."/>
            <person name="Young D."/>
            <person name="Pisabarro A."/>
            <person name="Eastwood D.C."/>
            <person name="Martin F."/>
            <person name="Cullen D."/>
            <person name="Grigoriev I.V."/>
            <person name="Hibbett D.S."/>
        </authorList>
    </citation>
    <scope>NUCLEOTIDE SEQUENCE</scope>
    <source>
        <strain evidence="12">FP-58527</strain>
    </source>
</reference>
<dbReference type="OrthoDB" id="5399138at2759"/>
<dbReference type="InterPro" id="IPR020846">
    <property type="entry name" value="MFS_dom"/>
</dbReference>
<evidence type="ECO:0000256" key="7">
    <source>
        <dbReference type="ARBA" id="ARBA00049119"/>
    </source>
</evidence>
<evidence type="ECO:0000313" key="12">
    <source>
        <dbReference type="Proteomes" id="UP000015241"/>
    </source>
</evidence>
<dbReference type="AlphaFoldDB" id="S8DXT6"/>
<evidence type="ECO:0000313" key="11">
    <source>
        <dbReference type="EMBL" id="EPS95948.1"/>
    </source>
</evidence>
<feature type="transmembrane region" description="Helical" evidence="9">
    <location>
        <begin position="357"/>
        <end position="378"/>
    </location>
</feature>
<dbReference type="HOGENOM" id="CLU_001265_30_12_1"/>
<dbReference type="InterPro" id="IPR005828">
    <property type="entry name" value="MFS_sugar_transport-like"/>
</dbReference>
<feature type="transmembrane region" description="Helical" evidence="9">
    <location>
        <begin position="82"/>
        <end position="102"/>
    </location>
</feature>
<dbReference type="InterPro" id="IPR050360">
    <property type="entry name" value="MFS_Sugar_Transporters"/>
</dbReference>
<accession>S8DXT6</accession>
<dbReference type="EMBL" id="KE504197">
    <property type="protein sequence ID" value="EPS95948.1"/>
    <property type="molecule type" value="Genomic_DNA"/>
</dbReference>
<dbReference type="InterPro" id="IPR036259">
    <property type="entry name" value="MFS_trans_sf"/>
</dbReference>
<sequence length="552" mass="58999">MELPTIADETCVGTPPRSVLRQLGTSLRFPKAPHVPNFVWCALFTALGGFVFGFDTGSIGSITTMPKFVSQFSKTGVLSTTVQGLIVSTILITASMASLVSGPLSDRISRTKTISLGGLIFAAGSAVSCAANALPMLFVGRAIAGIGEGLFLSAVTVYAVEIAPASARGRLGSVVQLLITMGIASGYFICYGTVRVPTSLSWRFPFGMQAVISAVLAVGTPFLPNSPRWLRHVGRTADADATWVKLGVSSAEAEKTEENASRDEAQKLSWWQEGQQMWKKGIRGRTALGVFLMGMQQASGIDGVLYYAPILFSQAGLSASTASFVASGVSGLINVVCTFIVQFFADRWGRRASMIRGGTVIGLSMILIGSLYASQASATQAGRWAIIVLIYVFVVGFTTSWAIVTRIIASEIQPTRTRAAATSLGQCANWVINWIIAFTTPMFLARTSSGPYFLFGSCSLLTTLVCLAFQPETRGASLEEVDKAFQEAPWRAAIRRRREAAATPDSVEEHELVVYSRTQVVMPGNASSDEVKEIDVIPIPQVGLAGPWRLES</sequence>
<name>S8DXT6_FOMSC</name>
<dbReference type="GO" id="GO:0016020">
    <property type="term" value="C:membrane"/>
    <property type="evidence" value="ECO:0007669"/>
    <property type="project" value="UniProtKB-SubCell"/>
</dbReference>
<dbReference type="eggNOG" id="KOG0254">
    <property type="taxonomic scope" value="Eukaryota"/>
</dbReference>
<dbReference type="PANTHER" id="PTHR48022:SF2">
    <property type="entry name" value="PLASTIDIC GLUCOSE TRANSPORTER 4"/>
    <property type="match status" value="1"/>
</dbReference>
<feature type="transmembrane region" description="Helical" evidence="9">
    <location>
        <begin position="174"/>
        <end position="194"/>
    </location>
</feature>
<feature type="transmembrane region" description="Helical" evidence="9">
    <location>
        <begin position="142"/>
        <end position="162"/>
    </location>
</feature>
<evidence type="ECO:0000256" key="4">
    <source>
        <dbReference type="ARBA" id="ARBA00022692"/>
    </source>
</evidence>
<evidence type="ECO:0000256" key="3">
    <source>
        <dbReference type="ARBA" id="ARBA00022448"/>
    </source>
</evidence>
<dbReference type="Proteomes" id="UP000015241">
    <property type="component" value="Unassembled WGS sequence"/>
</dbReference>
<gene>
    <name evidence="11" type="ORF">FOMPIDRAFT_1168077</name>
</gene>
<feature type="domain" description="Major facilitator superfamily (MFS) profile" evidence="10">
    <location>
        <begin position="41"/>
        <end position="474"/>
    </location>
</feature>
<feature type="transmembrane region" description="Helical" evidence="9">
    <location>
        <begin position="384"/>
        <end position="409"/>
    </location>
</feature>
<dbReference type="PRINTS" id="PR00171">
    <property type="entry name" value="SUGRTRNSPORT"/>
</dbReference>
<feature type="transmembrane region" description="Helical" evidence="9">
    <location>
        <begin position="421"/>
        <end position="444"/>
    </location>
</feature>
<evidence type="ECO:0000256" key="8">
    <source>
        <dbReference type="RuleBase" id="RU003346"/>
    </source>
</evidence>
<dbReference type="PROSITE" id="PS50850">
    <property type="entry name" value="MFS"/>
    <property type="match status" value="1"/>
</dbReference>
<evidence type="ECO:0000256" key="2">
    <source>
        <dbReference type="ARBA" id="ARBA00010992"/>
    </source>
</evidence>
<protein>
    <recommendedName>
        <fullName evidence="10">Major facilitator superfamily (MFS) profile domain-containing protein</fullName>
    </recommendedName>
</protein>
<keyword evidence="12" id="KW-1185">Reference proteome</keyword>
<dbReference type="InterPro" id="IPR005829">
    <property type="entry name" value="Sugar_transporter_CS"/>
</dbReference>
<keyword evidence="5 9" id="KW-1133">Transmembrane helix</keyword>
<dbReference type="GO" id="GO:0005351">
    <property type="term" value="F:carbohydrate:proton symporter activity"/>
    <property type="evidence" value="ECO:0007669"/>
    <property type="project" value="TreeGrafter"/>
</dbReference>
<comment type="catalytic activity">
    <reaction evidence="7">
        <text>myo-inositol(out) + H(+)(out) = myo-inositol(in) + H(+)(in)</text>
        <dbReference type="Rhea" id="RHEA:60364"/>
        <dbReference type="ChEBI" id="CHEBI:15378"/>
        <dbReference type="ChEBI" id="CHEBI:17268"/>
    </reaction>
</comment>
<dbReference type="STRING" id="743788.S8DXT6"/>
<comment type="subcellular location">
    <subcellularLocation>
        <location evidence="1">Membrane</location>
        <topology evidence="1">Multi-pass membrane protein</topology>
    </subcellularLocation>
</comment>
<feature type="transmembrane region" description="Helical" evidence="9">
    <location>
        <begin position="38"/>
        <end position="62"/>
    </location>
</feature>
<dbReference type="PROSITE" id="PS00217">
    <property type="entry name" value="SUGAR_TRANSPORT_2"/>
    <property type="match status" value="1"/>
</dbReference>
<dbReference type="InterPro" id="IPR003663">
    <property type="entry name" value="Sugar/inositol_transpt"/>
</dbReference>
<organism evidence="11 12">
    <name type="scientific">Fomitopsis schrenkii</name>
    <name type="common">Brown rot fungus</name>
    <dbReference type="NCBI Taxonomy" id="2126942"/>
    <lineage>
        <taxon>Eukaryota</taxon>
        <taxon>Fungi</taxon>
        <taxon>Dikarya</taxon>
        <taxon>Basidiomycota</taxon>
        <taxon>Agaricomycotina</taxon>
        <taxon>Agaricomycetes</taxon>
        <taxon>Polyporales</taxon>
        <taxon>Fomitopsis</taxon>
    </lineage>
</organism>
<keyword evidence="6 9" id="KW-0472">Membrane</keyword>
<comment type="similarity">
    <text evidence="2 8">Belongs to the major facilitator superfamily. Sugar transporter (TC 2.A.1.1) family.</text>
</comment>
<feature type="transmembrane region" description="Helical" evidence="9">
    <location>
        <begin position="114"/>
        <end position="136"/>
    </location>
</feature>
<evidence type="ECO:0000256" key="9">
    <source>
        <dbReference type="SAM" id="Phobius"/>
    </source>
</evidence>
<feature type="transmembrane region" description="Helical" evidence="9">
    <location>
        <begin position="206"/>
        <end position="223"/>
    </location>
</feature>
<dbReference type="FunFam" id="1.20.1250.20:FF:000134">
    <property type="entry name" value="MFS sugar transporter protein"/>
    <property type="match status" value="1"/>
</dbReference>
<keyword evidence="3 8" id="KW-0813">Transport</keyword>
<evidence type="ECO:0000259" key="10">
    <source>
        <dbReference type="PROSITE" id="PS50850"/>
    </source>
</evidence>
<dbReference type="Pfam" id="PF00083">
    <property type="entry name" value="Sugar_tr"/>
    <property type="match status" value="1"/>
</dbReference>
<keyword evidence="4 9" id="KW-0812">Transmembrane</keyword>
<evidence type="ECO:0000256" key="1">
    <source>
        <dbReference type="ARBA" id="ARBA00004141"/>
    </source>
</evidence>